<dbReference type="RefSeq" id="WP_344917416.1">
    <property type="nucleotide sequence ID" value="NZ_BAAAYO010000021.1"/>
</dbReference>
<keyword evidence="1" id="KW-0472">Membrane</keyword>
<proteinExistence type="predicted"/>
<evidence type="ECO:0000313" key="2">
    <source>
        <dbReference type="EMBL" id="MFB9756341.1"/>
    </source>
</evidence>
<accession>A0ABV5W7G3</accession>
<evidence type="ECO:0000313" key="3">
    <source>
        <dbReference type="Proteomes" id="UP001589619"/>
    </source>
</evidence>
<feature type="transmembrane region" description="Helical" evidence="1">
    <location>
        <begin position="293"/>
        <end position="314"/>
    </location>
</feature>
<name>A0ABV5W7G3_9BACL</name>
<dbReference type="Proteomes" id="UP001589619">
    <property type="component" value="Unassembled WGS sequence"/>
</dbReference>
<keyword evidence="1" id="KW-1133">Transmembrane helix</keyword>
<dbReference type="EMBL" id="JBHMAG010000022">
    <property type="protein sequence ID" value="MFB9756341.1"/>
    <property type="molecule type" value="Genomic_DNA"/>
</dbReference>
<protein>
    <recommendedName>
        <fullName evidence="4">Cache domain-containing protein</fullName>
    </recommendedName>
</protein>
<keyword evidence="3" id="KW-1185">Reference proteome</keyword>
<reference evidence="2 3" key="1">
    <citation type="submission" date="2024-09" db="EMBL/GenBank/DDBJ databases">
        <authorList>
            <person name="Sun Q."/>
            <person name="Mori K."/>
        </authorList>
    </citation>
    <scope>NUCLEOTIDE SEQUENCE [LARGE SCALE GENOMIC DNA]</scope>
    <source>
        <strain evidence="2 3">JCM 12520</strain>
    </source>
</reference>
<evidence type="ECO:0000256" key="1">
    <source>
        <dbReference type="SAM" id="Phobius"/>
    </source>
</evidence>
<evidence type="ECO:0008006" key="4">
    <source>
        <dbReference type="Google" id="ProtNLM"/>
    </source>
</evidence>
<gene>
    <name evidence="2" type="ORF">ACFFNY_32595</name>
</gene>
<organism evidence="2 3">
    <name type="scientific">Paenibacillus hodogayensis</name>
    <dbReference type="NCBI Taxonomy" id="279208"/>
    <lineage>
        <taxon>Bacteria</taxon>
        <taxon>Bacillati</taxon>
        <taxon>Bacillota</taxon>
        <taxon>Bacilli</taxon>
        <taxon>Bacillales</taxon>
        <taxon>Paenibacillaceae</taxon>
        <taxon>Paenibacillus</taxon>
    </lineage>
</organism>
<sequence length="327" mass="36465">MKRLPLSLRWNSLFVKLLSSFLLLVVLLLSFNLFSFAFFKTNIHEDIVSYNMLGMAKSVESYEKHFSLIEINLLQLGLSRPIAALDKSADNYDYNVASQAIEKIRTLTGNPLLFINNIFLYAANRPFFLEKNGTGKTSELFVKQYVSTTYDTAFWAKELPGNASTFRFYPAAHFYSDIPINGVSDKGNLFPIAVQSGSYTILSFLDAGSLFDRFHVSSDGHFVILDSAGKLLFRNDDTADVDLSAVTFSAGEGHVRIGDNYLFYRKGVDTGFTYINIVPFSHLASQISRLNTVLAAVLGSALLIGFLLSVALSIKFNRPIRKMISGF</sequence>
<keyword evidence="1" id="KW-0812">Transmembrane</keyword>
<comment type="caution">
    <text evidence="2">The sequence shown here is derived from an EMBL/GenBank/DDBJ whole genome shotgun (WGS) entry which is preliminary data.</text>
</comment>